<organism evidence="5 6">
    <name type="scientific">Kineobactrum sediminis</name>
    <dbReference type="NCBI Taxonomy" id="1905677"/>
    <lineage>
        <taxon>Bacteria</taxon>
        <taxon>Pseudomonadati</taxon>
        <taxon>Pseudomonadota</taxon>
        <taxon>Gammaproteobacteria</taxon>
        <taxon>Cellvibrionales</taxon>
        <taxon>Halieaceae</taxon>
        <taxon>Kineobactrum</taxon>
    </lineage>
</organism>
<dbReference type="GO" id="GO:0000160">
    <property type="term" value="P:phosphorelay signal transduction system"/>
    <property type="evidence" value="ECO:0007669"/>
    <property type="project" value="UniProtKB-KW"/>
</dbReference>
<dbReference type="OrthoDB" id="9793549at2"/>
<dbReference type="InterPro" id="IPR011006">
    <property type="entry name" value="CheY-like_superfamily"/>
</dbReference>
<sequence>MTEQRPILLVEDNELNREMLTRRLMRAGLRVIVAVNGEEALALMTSAHPALVLMDMNLPVMDGWTACDHARKDAALRDIPIIALTAHAMDADRRNALAAGCDDYATKPIDFPELLAKIERLKRP</sequence>
<dbReference type="PANTHER" id="PTHR45339">
    <property type="entry name" value="HYBRID SIGNAL TRANSDUCTION HISTIDINE KINASE J"/>
    <property type="match status" value="1"/>
</dbReference>
<evidence type="ECO:0000256" key="3">
    <source>
        <dbReference type="PROSITE-ProRule" id="PRU00169"/>
    </source>
</evidence>
<comment type="caution">
    <text evidence="5">The sequence shown here is derived from an EMBL/GenBank/DDBJ whole genome shotgun (WGS) entry which is preliminary data.</text>
</comment>
<dbReference type="SUPFAM" id="SSF52172">
    <property type="entry name" value="CheY-like"/>
    <property type="match status" value="1"/>
</dbReference>
<dbReference type="InterPro" id="IPR001789">
    <property type="entry name" value="Sig_transdc_resp-reg_receiver"/>
</dbReference>
<evidence type="ECO:0000259" key="4">
    <source>
        <dbReference type="PROSITE" id="PS50110"/>
    </source>
</evidence>
<proteinExistence type="predicted"/>
<evidence type="ECO:0000256" key="1">
    <source>
        <dbReference type="ARBA" id="ARBA00022553"/>
    </source>
</evidence>
<gene>
    <name evidence="5" type="ORF">CWI75_16445</name>
</gene>
<dbReference type="EMBL" id="PKLZ01000015">
    <property type="protein sequence ID" value="PLW81224.1"/>
    <property type="molecule type" value="Genomic_DNA"/>
</dbReference>
<dbReference type="Proteomes" id="UP000234845">
    <property type="component" value="Unassembled WGS sequence"/>
</dbReference>
<dbReference type="PANTHER" id="PTHR45339:SF1">
    <property type="entry name" value="HYBRID SIGNAL TRANSDUCTION HISTIDINE KINASE J"/>
    <property type="match status" value="1"/>
</dbReference>
<dbReference type="Pfam" id="PF00072">
    <property type="entry name" value="Response_reg"/>
    <property type="match status" value="1"/>
</dbReference>
<evidence type="ECO:0000313" key="6">
    <source>
        <dbReference type="Proteomes" id="UP000234845"/>
    </source>
</evidence>
<dbReference type="PROSITE" id="PS50110">
    <property type="entry name" value="RESPONSE_REGULATORY"/>
    <property type="match status" value="1"/>
</dbReference>
<dbReference type="SMART" id="SM00448">
    <property type="entry name" value="REC"/>
    <property type="match status" value="1"/>
</dbReference>
<accession>A0A2N5XYJ4</accession>
<name>A0A2N5XYJ4_9GAMM</name>
<dbReference type="RefSeq" id="WP_101522622.1">
    <property type="nucleotide sequence ID" value="NZ_PKLZ01000015.1"/>
</dbReference>
<evidence type="ECO:0000256" key="2">
    <source>
        <dbReference type="ARBA" id="ARBA00023012"/>
    </source>
</evidence>
<reference evidence="6" key="1">
    <citation type="submission" date="2017-11" db="EMBL/GenBank/DDBJ databases">
        <title>The draft genome sequence of Chromatocurvus sp. F02.</title>
        <authorList>
            <person name="Du Z.-J."/>
            <person name="Chang Y.-Q."/>
        </authorList>
    </citation>
    <scope>NUCLEOTIDE SEQUENCE [LARGE SCALE GENOMIC DNA]</scope>
    <source>
        <strain evidence="6">F02</strain>
    </source>
</reference>
<evidence type="ECO:0000313" key="5">
    <source>
        <dbReference type="EMBL" id="PLW81224.1"/>
    </source>
</evidence>
<keyword evidence="6" id="KW-1185">Reference proteome</keyword>
<feature type="modified residue" description="4-aspartylphosphate" evidence="3">
    <location>
        <position position="55"/>
    </location>
</feature>
<feature type="domain" description="Response regulatory" evidence="4">
    <location>
        <begin position="6"/>
        <end position="122"/>
    </location>
</feature>
<protein>
    <submittedName>
        <fullName evidence="5">Two-component system response regulator</fullName>
    </submittedName>
</protein>
<dbReference type="AlphaFoldDB" id="A0A2N5XYJ4"/>
<dbReference type="Gene3D" id="3.40.50.2300">
    <property type="match status" value="1"/>
</dbReference>
<keyword evidence="2" id="KW-0902">Two-component regulatory system</keyword>
<keyword evidence="1 3" id="KW-0597">Phosphoprotein</keyword>